<keyword evidence="3" id="KW-0001">2Fe-2S</keyword>
<evidence type="ECO:0000256" key="6">
    <source>
        <dbReference type="ARBA" id="ARBA00023004"/>
    </source>
</evidence>
<dbReference type="InterPro" id="IPR017927">
    <property type="entry name" value="FAD-bd_FR_type"/>
</dbReference>
<dbReference type="PRINTS" id="PR00409">
    <property type="entry name" value="PHDIOXRDTASE"/>
</dbReference>
<evidence type="ECO:0000256" key="1">
    <source>
        <dbReference type="ARBA" id="ARBA00001974"/>
    </source>
</evidence>
<dbReference type="SUPFAM" id="SSF63380">
    <property type="entry name" value="Riboflavin synthase domain-like"/>
    <property type="match status" value="1"/>
</dbReference>
<proteinExistence type="predicted"/>
<dbReference type="Gene3D" id="3.40.50.80">
    <property type="entry name" value="Nucleotide-binding domain of ferredoxin-NADP reductase (FNR) module"/>
    <property type="match status" value="1"/>
</dbReference>
<dbReference type="Proteomes" id="UP001494902">
    <property type="component" value="Unassembled WGS sequence"/>
</dbReference>
<dbReference type="CDD" id="cd06185">
    <property type="entry name" value="PDR_like"/>
    <property type="match status" value="1"/>
</dbReference>
<dbReference type="InterPro" id="IPR012675">
    <property type="entry name" value="Beta-grasp_dom_sf"/>
</dbReference>
<dbReference type="PROSITE" id="PS51085">
    <property type="entry name" value="2FE2S_FER_2"/>
    <property type="match status" value="1"/>
</dbReference>
<dbReference type="SUPFAM" id="SSF52343">
    <property type="entry name" value="Ferredoxin reductase-like, C-terminal NADP-linked domain"/>
    <property type="match status" value="1"/>
</dbReference>
<gene>
    <name evidence="11" type="ORF">WIS52_03350</name>
</gene>
<dbReference type="InterPro" id="IPR036010">
    <property type="entry name" value="2Fe-2S_ferredoxin-like_sf"/>
</dbReference>
<dbReference type="GO" id="GO:0004497">
    <property type="term" value="F:monooxygenase activity"/>
    <property type="evidence" value="ECO:0007669"/>
    <property type="project" value="UniProtKB-KW"/>
</dbReference>
<feature type="region of interest" description="Disordered" evidence="8">
    <location>
        <begin position="1"/>
        <end position="39"/>
    </location>
</feature>
<feature type="compositionally biased region" description="Basic and acidic residues" evidence="8">
    <location>
        <begin position="263"/>
        <end position="272"/>
    </location>
</feature>
<keyword evidence="11" id="KW-0503">Monooxygenase</keyword>
<dbReference type="InterPro" id="IPR048037">
    <property type="entry name" value="DmmA-like_C"/>
</dbReference>
<evidence type="ECO:0000256" key="7">
    <source>
        <dbReference type="ARBA" id="ARBA00023014"/>
    </source>
</evidence>
<feature type="domain" description="FAD-binding FR-type" evidence="10">
    <location>
        <begin position="288"/>
        <end position="389"/>
    </location>
</feature>
<dbReference type="Gene3D" id="2.40.30.10">
    <property type="entry name" value="Translation factors"/>
    <property type="match status" value="1"/>
</dbReference>
<evidence type="ECO:0000256" key="2">
    <source>
        <dbReference type="ARBA" id="ARBA00022630"/>
    </source>
</evidence>
<evidence type="ECO:0000256" key="8">
    <source>
        <dbReference type="SAM" id="MobiDB-lite"/>
    </source>
</evidence>
<evidence type="ECO:0000256" key="4">
    <source>
        <dbReference type="ARBA" id="ARBA00022723"/>
    </source>
</evidence>
<dbReference type="Gene3D" id="3.10.20.30">
    <property type="match status" value="1"/>
</dbReference>
<organism evidence="11 12">
    <name type="scientific">Pseudonocardia nematodicida</name>
    <dbReference type="NCBI Taxonomy" id="1206997"/>
    <lineage>
        <taxon>Bacteria</taxon>
        <taxon>Bacillati</taxon>
        <taxon>Actinomycetota</taxon>
        <taxon>Actinomycetes</taxon>
        <taxon>Pseudonocardiales</taxon>
        <taxon>Pseudonocardiaceae</taxon>
        <taxon>Pseudonocardia</taxon>
    </lineage>
</organism>
<dbReference type="Pfam" id="PF22289">
    <property type="entry name" value="DmmA-like_C"/>
    <property type="match status" value="1"/>
</dbReference>
<feature type="region of interest" description="Disordered" evidence="8">
    <location>
        <begin position="214"/>
        <end position="286"/>
    </location>
</feature>
<feature type="compositionally biased region" description="Low complexity" evidence="8">
    <location>
        <begin position="228"/>
        <end position="257"/>
    </location>
</feature>
<reference evidence="11 12" key="1">
    <citation type="submission" date="2024-03" db="EMBL/GenBank/DDBJ databases">
        <title>Draft genome sequence of Pseudonocardia nematodicida JCM 31783.</title>
        <authorList>
            <person name="Butdee W."/>
            <person name="Duangmal K."/>
        </authorList>
    </citation>
    <scope>NUCLEOTIDE SEQUENCE [LARGE SCALE GENOMIC DNA]</scope>
    <source>
        <strain evidence="11 12">JCM 31783</strain>
    </source>
</reference>
<protein>
    <submittedName>
        <fullName evidence="11">Dimethylamine monooxygenase subunit DmmA family protein</fullName>
    </submittedName>
</protein>
<accession>A0ABV1K4W1</accession>
<keyword evidence="6" id="KW-0408">Iron</keyword>
<dbReference type="RefSeq" id="WP_349296570.1">
    <property type="nucleotide sequence ID" value="NZ_JBEDNQ010000001.1"/>
</dbReference>
<dbReference type="EMBL" id="JBEDNQ010000001">
    <property type="protein sequence ID" value="MEQ3549497.1"/>
    <property type="molecule type" value="Genomic_DNA"/>
</dbReference>
<dbReference type="SUPFAM" id="SSF54292">
    <property type="entry name" value="2Fe-2S ferredoxin-like"/>
    <property type="match status" value="1"/>
</dbReference>
<name>A0ABV1K4W1_9PSEU</name>
<dbReference type="InterPro" id="IPR017938">
    <property type="entry name" value="Riboflavin_synthase-like_b-brl"/>
</dbReference>
<dbReference type="InterPro" id="IPR050415">
    <property type="entry name" value="MRET"/>
</dbReference>
<comment type="cofactor">
    <cofactor evidence="1">
        <name>FAD</name>
        <dbReference type="ChEBI" id="CHEBI:57692"/>
    </cofactor>
</comment>
<evidence type="ECO:0000313" key="11">
    <source>
        <dbReference type="EMBL" id="MEQ3549497.1"/>
    </source>
</evidence>
<sequence length="597" mass="60924">MAPAPTDPSTAPTGTTATGVPASTGIADPTGAPAPRPGAARVVRTGVAPRSAYVPLEATTQPRYPATAPLGPAPHLIVAVGDAPAPPPRPGDRLRTLPVAVDAGALLDTALPGLAAGSRILVTGTEDEVQRVRAAAHARGARDDELVLCPTDTGPDVPGPGAGTETVRVRSVHCGHCHARSTARAAVGDTVACPGCSAELAVAPHHSRTHAAFLGVPTGGRDGTAPSSGATARPRTRSRTPGTDVAPAAPGAGAAAGCEDGDDLRGPGDDAAPRAARAGPEPAPAMRPTHLDLVVAEISDPGPGARSIALAPATGDPLPCYPPGSHLGLEWAPGRWNAYSLTGPSVHPDLLHVTVALRPDGSGGSRWAHALRPGDRVRTTGPRSAFPPVPTATHHLLVAGGIGVTPILSHARWHAFWGGSFQVLYVRRPGAAPHLGDLRRLCGDRLDAVTGREAARVALDRLIATAPFGSHLYTCGPPGLIAAVAATARTAHWVDGRVHAESFVPRTDPGRPFRAVLRRSGHTVDVGAGESLLDALDRAGIPAPRLCRRGVCGECVTTVHSGRIEHRDTVLDGDRDGRMALCVSRAASPGAVLELEL</sequence>
<evidence type="ECO:0000256" key="3">
    <source>
        <dbReference type="ARBA" id="ARBA00022714"/>
    </source>
</evidence>
<dbReference type="InterPro" id="IPR039261">
    <property type="entry name" value="FNR_nucleotide-bd"/>
</dbReference>
<dbReference type="Pfam" id="PF00111">
    <property type="entry name" value="Fer2"/>
    <property type="match status" value="1"/>
</dbReference>
<dbReference type="InterPro" id="IPR001041">
    <property type="entry name" value="2Fe-2S_ferredoxin-type"/>
</dbReference>
<evidence type="ECO:0000259" key="9">
    <source>
        <dbReference type="PROSITE" id="PS51085"/>
    </source>
</evidence>
<dbReference type="PROSITE" id="PS51384">
    <property type="entry name" value="FAD_FR"/>
    <property type="match status" value="1"/>
</dbReference>
<dbReference type="PANTHER" id="PTHR47354:SF1">
    <property type="entry name" value="CARNITINE MONOOXYGENASE REDUCTASE SUBUNIT"/>
    <property type="match status" value="1"/>
</dbReference>
<dbReference type="Pfam" id="PF22290">
    <property type="entry name" value="DmmA-like_N"/>
    <property type="match status" value="1"/>
</dbReference>
<feature type="domain" description="2Fe-2S ferredoxin-type" evidence="9">
    <location>
        <begin position="513"/>
        <end position="597"/>
    </location>
</feature>
<comment type="caution">
    <text evidence="11">The sequence shown here is derived from an EMBL/GenBank/DDBJ whole genome shotgun (WGS) entry which is preliminary data.</text>
</comment>
<evidence type="ECO:0000313" key="12">
    <source>
        <dbReference type="Proteomes" id="UP001494902"/>
    </source>
</evidence>
<dbReference type="InterPro" id="IPR054582">
    <property type="entry name" value="DmmA-like_N"/>
</dbReference>
<evidence type="ECO:0000256" key="5">
    <source>
        <dbReference type="ARBA" id="ARBA00023002"/>
    </source>
</evidence>
<dbReference type="CDD" id="cd00207">
    <property type="entry name" value="fer2"/>
    <property type="match status" value="1"/>
</dbReference>
<dbReference type="PANTHER" id="PTHR47354">
    <property type="entry name" value="NADH OXIDOREDUCTASE HCR"/>
    <property type="match status" value="1"/>
</dbReference>
<keyword evidence="5" id="KW-0560">Oxidoreductase</keyword>
<dbReference type="NCBIfam" id="NF041259">
    <property type="entry name" value="mono_DmmA_fam"/>
    <property type="match status" value="1"/>
</dbReference>
<keyword evidence="7" id="KW-0411">Iron-sulfur</keyword>
<keyword evidence="12" id="KW-1185">Reference proteome</keyword>
<feature type="compositionally biased region" description="Low complexity" evidence="8">
    <location>
        <begin position="273"/>
        <end position="286"/>
    </location>
</feature>
<evidence type="ECO:0000259" key="10">
    <source>
        <dbReference type="PROSITE" id="PS51384"/>
    </source>
</evidence>
<keyword evidence="2" id="KW-0285">Flavoprotein</keyword>
<keyword evidence="4" id="KW-0479">Metal-binding</keyword>